<dbReference type="InterPro" id="IPR001087">
    <property type="entry name" value="GDSL"/>
</dbReference>
<protein>
    <recommendedName>
        <fullName evidence="3">Fibronectin type-III domain-containing protein</fullName>
    </recommendedName>
</protein>
<dbReference type="PANTHER" id="PTHR43695">
    <property type="entry name" value="PUTATIVE (AFU_ORTHOLOGUE AFUA_2G17250)-RELATED"/>
    <property type="match status" value="1"/>
</dbReference>
<dbReference type="CDD" id="cd01821">
    <property type="entry name" value="Rhamnogalacturan_acetylesterase_like"/>
    <property type="match status" value="1"/>
</dbReference>
<dbReference type="InterPro" id="IPR013783">
    <property type="entry name" value="Ig-like_fold"/>
</dbReference>
<dbReference type="Pfam" id="PF00657">
    <property type="entry name" value="Lipase_GDSL"/>
    <property type="match status" value="1"/>
</dbReference>
<dbReference type="SUPFAM" id="SSF52266">
    <property type="entry name" value="SGNH hydrolase"/>
    <property type="match status" value="1"/>
</dbReference>
<dbReference type="InterPro" id="IPR049033">
    <property type="entry name" value="AGA-YXIM_GBD"/>
</dbReference>
<dbReference type="Gene3D" id="2.60.40.10">
    <property type="entry name" value="Immunoglobulins"/>
    <property type="match status" value="1"/>
</dbReference>
<accession>A0A285N7V4</accession>
<dbReference type="InterPro" id="IPR037459">
    <property type="entry name" value="RhgT-like"/>
</dbReference>
<dbReference type="InterPro" id="IPR036514">
    <property type="entry name" value="SGNH_hydro_sf"/>
</dbReference>
<keyword evidence="2" id="KW-0378">Hydrolase</keyword>
<evidence type="ECO:0000313" key="5">
    <source>
        <dbReference type="Proteomes" id="UP000219356"/>
    </source>
</evidence>
<dbReference type="SUPFAM" id="SSF49265">
    <property type="entry name" value="Fibronectin type III"/>
    <property type="match status" value="1"/>
</dbReference>
<dbReference type="OrthoDB" id="9802318at2"/>
<dbReference type="PANTHER" id="PTHR43695:SF1">
    <property type="entry name" value="RHAMNOGALACTURONAN ACETYLESTERASE"/>
    <property type="match status" value="1"/>
</dbReference>
<proteinExistence type="inferred from homology"/>
<dbReference type="Pfam" id="PF00041">
    <property type="entry name" value="fn3"/>
    <property type="match status" value="1"/>
</dbReference>
<evidence type="ECO:0000313" key="4">
    <source>
        <dbReference type="EMBL" id="SNZ04957.1"/>
    </source>
</evidence>
<evidence type="ECO:0000256" key="2">
    <source>
        <dbReference type="ARBA" id="ARBA00022801"/>
    </source>
</evidence>
<reference evidence="5" key="1">
    <citation type="submission" date="2017-09" db="EMBL/GenBank/DDBJ databases">
        <authorList>
            <person name="Varghese N."/>
            <person name="Submissions S."/>
        </authorList>
    </citation>
    <scope>NUCLEOTIDE SEQUENCE [LARGE SCALE GENOMIC DNA]</scope>
    <source>
        <strain evidence="5">CGMCC 1.8913</strain>
    </source>
</reference>
<dbReference type="CDD" id="cd00063">
    <property type="entry name" value="FN3"/>
    <property type="match status" value="1"/>
</dbReference>
<dbReference type="Proteomes" id="UP000219356">
    <property type="component" value="Unassembled WGS sequence"/>
</dbReference>
<comment type="similarity">
    <text evidence="1">Belongs to the 'GDSL' lipolytic enzyme family.</text>
</comment>
<dbReference type="SUPFAM" id="SSF49785">
    <property type="entry name" value="Galactose-binding domain-like"/>
    <property type="match status" value="2"/>
</dbReference>
<dbReference type="Pfam" id="PF21254">
    <property type="entry name" value="AGA-YXIM_GBD"/>
    <property type="match status" value="2"/>
</dbReference>
<gene>
    <name evidence="4" type="ORF">SAMN05421503_0822</name>
</gene>
<evidence type="ECO:0000256" key="1">
    <source>
        <dbReference type="ARBA" id="ARBA00008668"/>
    </source>
</evidence>
<evidence type="ECO:0000259" key="3">
    <source>
        <dbReference type="PROSITE" id="PS50853"/>
    </source>
</evidence>
<keyword evidence="5" id="KW-1185">Reference proteome</keyword>
<feature type="domain" description="Fibronectin type-III" evidence="3">
    <location>
        <begin position="419"/>
        <end position="506"/>
    </location>
</feature>
<dbReference type="InterPro" id="IPR036116">
    <property type="entry name" value="FN3_sf"/>
</dbReference>
<dbReference type="InterPro" id="IPR008979">
    <property type="entry name" value="Galactose-bd-like_sf"/>
</dbReference>
<dbReference type="InterPro" id="IPR003961">
    <property type="entry name" value="FN3_dom"/>
</dbReference>
<dbReference type="SMART" id="SM00060">
    <property type="entry name" value="FN3"/>
    <property type="match status" value="1"/>
</dbReference>
<dbReference type="Gene3D" id="3.40.50.1110">
    <property type="entry name" value="SGNH hydrolase"/>
    <property type="match status" value="1"/>
</dbReference>
<dbReference type="AlphaFoldDB" id="A0A285N7V4"/>
<dbReference type="PROSITE" id="PS50853">
    <property type="entry name" value="FN3"/>
    <property type="match status" value="1"/>
</dbReference>
<dbReference type="RefSeq" id="WP_097039465.1">
    <property type="nucleotide sequence ID" value="NZ_OBEK01000001.1"/>
</dbReference>
<dbReference type="EMBL" id="OBEK01000001">
    <property type="protein sequence ID" value="SNZ04957.1"/>
    <property type="molecule type" value="Genomic_DNA"/>
</dbReference>
<sequence>MRKSQRNAARTLLIVLLIIFTSFGTVPLQTKAAEDSPVLKFDFGTNASPVQDGYTAVTPETAYSETAGYGFEDISKVSGIDRKTSDPLKSDFVSASDTSFNVDLVYGDYAVTILSGDEEAETNIGIQVEDIQKVQSTHLASGEYKEHEFEISLIDGQLNFKFTEANSKINAIIIKKIPERTEGANPTVYMAGDSTVQTYDDYWRPEAGWGQMIPQFFTSDIEFENHAIGGRSSKTFIKEGRLDNILRVIKPKDYFLIQFGHNDATISVPERYASVPDYKNYLKSYVLGARQRGAIPILVTPMGRRDFNEETGEFRVSFSEYVQGMKEVADELDVKVVDLSARSVAYYNSIGPEGTLSVFLYTDPGVYPAFPNGSKDNTHFQEYGAIQLARLVADEIRSLEIPLSDHVKKLEPPKKVPSKPSKLTISKISNAGAMISWKTVKKADIYRIYSKPSTSNAYKLVGTSTVPQLFLTGLDEETSYDVYVTAVNGKGESALSKVKQFTTSKAMKKFDFGLTGSPVKEGFEEVNLTTLYTAERGYGIVNAENMIGRDRNAGDDVIRDWLGYFTKGWEFNVDVPDGIYAVKVYVGDMTGSARTNLVIEGQDYGQISAPKNNYTTRVVPEVLVEDGQINFGFGGSTGIVNGVEITAVGN</sequence>
<dbReference type="Gene3D" id="2.60.120.430">
    <property type="entry name" value="Galactose-binding lectin"/>
    <property type="match status" value="2"/>
</dbReference>
<name>A0A285N7V4_9BACI</name>
<dbReference type="GO" id="GO:0016788">
    <property type="term" value="F:hydrolase activity, acting on ester bonds"/>
    <property type="evidence" value="ECO:0007669"/>
    <property type="project" value="InterPro"/>
</dbReference>
<organism evidence="4 5">
    <name type="scientific">Terribacillus aidingensis</name>
    <dbReference type="NCBI Taxonomy" id="586416"/>
    <lineage>
        <taxon>Bacteria</taxon>
        <taxon>Bacillati</taxon>
        <taxon>Bacillota</taxon>
        <taxon>Bacilli</taxon>
        <taxon>Bacillales</taxon>
        <taxon>Bacillaceae</taxon>
        <taxon>Terribacillus</taxon>
    </lineage>
</organism>